<dbReference type="Proteomes" id="UP001222027">
    <property type="component" value="Unassembled WGS sequence"/>
</dbReference>
<protein>
    <recommendedName>
        <fullName evidence="1">DUF7795 domain-containing protein</fullName>
    </recommendedName>
</protein>
<evidence type="ECO:0000313" key="3">
    <source>
        <dbReference type="Proteomes" id="UP001222027"/>
    </source>
</evidence>
<dbReference type="Pfam" id="PF25071">
    <property type="entry name" value="DUF7795"/>
    <property type="match status" value="1"/>
</dbReference>
<gene>
    <name evidence="2" type="ORF">OPV22_015916</name>
</gene>
<keyword evidence="3" id="KW-1185">Reference proteome</keyword>
<sequence>MASSGTIAVSGANDDPVSKKKCELEKIHCELGGNMTGIFLDFMTKTAKYEELVDVGKRFLIGFHGAIEKFRSSEFQKTSENVAVTIGANWNDRMKVYVEAGYRHHQQSVQNISNLHICVLGLQDHLKKVETLLDELVCLMEDAIGVSQAANQSITALLDDTPSEEMLCLVRSFEEETKHIHLQDTSISQVIIMRVISDMLKLDCDMQKNIVGALNLKTSSPELESYCLMWDLHPYINDDVMHLAWRLVPPQDQRLCH</sequence>
<dbReference type="AlphaFoldDB" id="A0AAV8RAY8"/>
<dbReference type="PANTHER" id="PTHR35305">
    <property type="entry name" value="FAD-BINDING PROTEIN"/>
    <property type="match status" value="1"/>
</dbReference>
<reference evidence="2 3" key="1">
    <citation type="submission" date="2022-12" db="EMBL/GenBank/DDBJ databases">
        <title>Chromosome-scale assembly of the Ensete ventricosum genome.</title>
        <authorList>
            <person name="Dussert Y."/>
            <person name="Stocks J."/>
            <person name="Wendawek A."/>
            <person name="Woldeyes F."/>
            <person name="Nichols R.A."/>
            <person name="Borrell J.S."/>
        </authorList>
    </citation>
    <scope>NUCLEOTIDE SEQUENCE [LARGE SCALE GENOMIC DNA]</scope>
    <source>
        <strain evidence="3">cv. Maze</strain>
        <tissue evidence="2">Seeds</tissue>
    </source>
</reference>
<organism evidence="2 3">
    <name type="scientific">Ensete ventricosum</name>
    <name type="common">Abyssinian banana</name>
    <name type="synonym">Musa ensete</name>
    <dbReference type="NCBI Taxonomy" id="4639"/>
    <lineage>
        <taxon>Eukaryota</taxon>
        <taxon>Viridiplantae</taxon>
        <taxon>Streptophyta</taxon>
        <taxon>Embryophyta</taxon>
        <taxon>Tracheophyta</taxon>
        <taxon>Spermatophyta</taxon>
        <taxon>Magnoliopsida</taxon>
        <taxon>Liliopsida</taxon>
        <taxon>Zingiberales</taxon>
        <taxon>Musaceae</taxon>
        <taxon>Ensete</taxon>
    </lineage>
</organism>
<name>A0AAV8RAY8_ENSVE</name>
<feature type="domain" description="DUF7795" evidence="1">
    <location>
        <begin position="34"/>
        <end position="151"/>
    </location>
</feature>
<evidence type="ECO:0000313" key="2">
    <source>
        <dbReference type="EMBL" id="KAJ8494195.1"/>
    </source>
</evidence>
<evidence type="ECO:0000259" key="1">
    <source>
        <dbReference type="Pfam" id="PF25071"/>
    </source>
</evidence>
<accession>A0AAV8RAY8</accession>
<dbReference type="InterPro" id="IPR056697">
    <property type="entry name" value="DUF7795"/>
</dbReference>
<dbReference type="EMBL" id="JAQQAF010000004">
    <property type="protein sequence ID" value="KAJ8494195.1"/>
    <property type="molecule type" value="Genomic_DNA"/>
</dbReference>
<comment type="caution">
    <text evidence="2">The sequence shown here is derived from an EMBL/GenBank/DDBJ whole genome shotgun (WGS) entry which is preliminary data.</text>
</comment>
<proteinExistence type="predicted"/>
<dbReference type="PANTHER" id="PTHR35305:SF2">
    <property type="entry name" value="FAD-BINDING PROTEIN"/>
    <property type="match status" value="1"/>
</dbReference>